<dbReference type="GO" id="GO:0016787">
    <property type="term" value="F:hydrolase activity"/>
    <property type="evidence" value="ECO:0007669"/>
    <property type="project" value="UniProtKB-KW"/>
</dbReference>
<keyword evidence="8 12" id="KW-0694">RNA-binding</keyword>
<keyword evidence="11" id="KW-0456">Lyase</keyword>
<keyword evidence="5 12" id="KW-0479">Metal-binding</keyword>
<dbReference type="InterPro" id="IPR001212">
    <property type="entry name" value="Somatomedin_B_dom"/>
</dbReference>
<evidence type="ECO:0000256" key="12">
    <source>
        <dbReference type="RuleBase" id="RU367085"/>
    </source>
</evidence>
<dbReference type="GO" id="GO:0016829">
    <property type="term" value="F:lyase activity"/>
    <property type="evidence" value="ECO:0007669"/>
    <property type="project" value="UniProtKB-KW"/>
</dbReference>
<evidence type="ECO:0000313" key="16">
    <source>
        <dbReference type="Proteomes" id="UP001152320"/>
    </source>
</evidence>
<evidence type="ECO:0000259" key="14">
    <source>
        <dbReference type="PROSITE" id="PS51959"/>
    </source>
</evidence>
<dbReference type="EMBL" id="JAIZAY010000011">
    <property type="protein sequence ID" value="KAJ8033325.1"/>
    <property type="molecule type" value="Genomic_DNA"/>
</dbReference>
<keyword evidence="9" id="KW-1015">Disulfide bond</keyword>
<dbReference type="EC" id="4.6.1.-" evidence="12"/>
<protein>
    <recommendedName>
        <fullName evidence="12">Uridylate-specific endoribonuclease</fullName>
        <ecNumber evidence="12">4.6.1.-</ecNumber>
    </recommendedName>
</protein>
<evidence type="ECO:0000256" key="11">
    <source>
        <dbReference type="ARBA" id="ARBA00023239"/>
    </source>
</evidence>
<evidence type="ECO:0000256" key="2">
    <source>
        <dbReference type="ARBA" id="ARBA00010168"/>
    </source>
</evidence>
<dbReference type="Proteomes" id="UP001152320">
    <property type="component" value="Chromosome 11"/>
</dbReference>
<gene>
    <name evidence="15" type="ORF">HOLleu_23528</name>
</gene>
<dbReference type="PANTHER" id="PTHR12439">
    <property type="entry name" value="PLACENTAL PROTEIN 11-RELATED"/>
    <property type="match status" value="1"/>
</dbReference>
<feature type="signal peptide" evidence="12">
    <location>
        <begin position="1"/>
        <end position="19"/>
    </location>
</feature>
<dbReference type="InterPro" id="IPR037227">
    <property type="entry name" value="EndoU-like"/>
</dbReference>
<evidence type="ECO:0000256" key="1">
    <source>
        <dbReference type="ARBA" id="ARBA00001936"/>
    </source>
</evidence>
<evidence type="ECO:0000256" key="8">
    <source>
        <dbReference type="ARBA" id="ARBA00022884"/>
    </source>
</evidence>
<keyword evidence="7 12" id="KW-0378">Hydrolase</keyword>
<dbReference type="GO" id="GO:0004521">
    <property type="term" value="F:RNA endonuclease activity"/>
    <property type="evidence" value="ECO:0007669"/>
    <property type="project" value="UniProtKB-UniRule"/>
</dbReference>
<keyword evidence="12" id="KW-0732">Signal</keyword>
<evidence type="ECO:0000313" key="15">
    <source>
        <dbReference type="EMBL" id="KAJ8033325.1"/>
    </source>
</evidence>
<feature type="domain" description="EndoU" evidence="14">
    <location>
        <begin position="80"/>
        <end position="345"/>
    </location>
</feature>
<dbReference type="GO" id="GO:0046872">
    <property type="term" value="F:metal ion binding"/>
    <property type="evidence" value="ECO:0007669"/>
    <property type="project" value="UniProtKB-UniRule"/>
</dbReference>
<dbReference type="PROSITE" id="PS50958">
    <property type="entry name" value="SMB_2"/>
    <property type="match status" value="1"/>
</dbReference>
<feature type="domain" description="SMB" evidence="13">
    <location>
        <begin position="31"/>
        <end position="81"/>
    </location>
</feature>
<comment type="caution">
    <text evidence="15">The sequence shown here is derived from an EMBL/GenBank/DDBJ whole genome shotgun (WGS) entry which is preliminary data.</text>
</comment>
<evidence type="ECO:0000256" key="9">
    <source>
        <dbReference type="ARBA" id="ARBA00023157"/>
    </source>
</evidence>
<comment type="similarity">
    <text evidence="2 12">Belongs to the ENDOU family.</text>
</comment>
<organism evidence="15 16">
    <name type="scientific">Holothuria leucospilota</name>
    <name type="common">Black long sea cucumber</name>
    <name type="synonym">Mertensiothuria leucospilota</name>
    <dbReference type="NCBI Taxonomy" id="206669"/>
    <lineage>
        <taxon>Eukaryota</taxon>
        <taxon>Metazoa</taxon>
        <taxon>Echinodermata</taxon>
        <taxon>Eleutherozoa</taxon>
        <taxon>Echinozoa</taxon>
        <taxon>Holothuroidea</taxon>
        <taxon>Aspidochirotacea</taxon>
        <taxon>Aspidochirotida</taxon>
        <taxon>Holothuriidae</taxon>
        <taxon>Holothuria</taxon>
    </lineage>
</organism>
<dbReference type="PANTHER" id="PTHR12439:SF11">
    <property type="entry name" value="URIDYLATE-SPECIFIC ENDORIBONUCLEASE"/>
    <property type="match status" value="1"/>
</dbReference>
<proteinExistence type="inferred from homology"/>
<keyword evidence="4 12" id="KW-0540">Nuclease</keyword>
<sequence>MVFSCLFVMISVCLSVTTAAPALDTAPHCRSIGCCPGRDDECYMPVIDPIRDAVCYCDDFCLRTEGSDCCSDFPTVCVQEQIDMGAMVSELWLADENRIDEGRYSYNVQAPKKDYRNHTDLSPSRLYTSFDEDFIFNKGTFKSFVPLCDNYEIMQGITENNTAAEQAEVEQYLDDVMDTEIMAITTRYLKDGGYVTDLQDLREKMKTIWFTNYFAEAENDSSAFEHVFCGDIKSTLSAGGLHNWVTVYREESIGNLNYHGYTGQRAPLQLGIQYTWIEAIKPRTSFMFGVSTEFELAIFTTAWLFNPDEVTSFSFSDGVSTFPVDVVAWTHKGSEGQIASAYFLD</sequence>
<reference evidence="15" key="1">
    <citation type="submission" date="2021-10" db="EMBL/GenBank/DDBJ databases">
        <title>Tropical sea cucumber genome reveals ecological adaptation and Cuvierian tubules defense mechanism.</title>
        <authorList>
            <person name="Chen T."/>
        </authorList>
    </citation>
    <scope>NUCLEOTIDE SEQUENCE</scope>
    <source>
        <strain evidence="15">Nanhai2018</strain>
        <tissue evidence="15">Muscle</tissue>
    </source>
</reference>
<dbReference type="PROSITE" id="PS51959">
    <property type="entry name" value="ENDOU"/>
    <property type="match status" value="1"/>
</dbReference>
<dbReference type="InterPro" id="IPR039787">
    <property type="entry name" value="ENDOU"/>
</dbReference>
<feature type="chain" id="PRO_5040535104" description="Uridylate-specific endoribonuclease" evidence="12">
    <location>
        <begin position="20"/>
        <end position="345"/>
    </location>
</feature>
<keyword evidence="16" id="KW-1185">Reference proteome</keyword>
<dbReference type="OrthoDB" id="430326at2759"/>
<dbReference type="Pfam" id="PF09412">
    <property type="entry name" value="XendoU"/>
    <property type="match status" value="1"/>
</dbReference>
<comment type="cofactor">
    <cofactor evidence="1 12">
        <name>Mn(2+)</name>
        <dbReference type="ChEBI" id="CHEBI:29035"/>
    </cofactor>
</comment>
<dbReference type="GO" id="GO:0003723">
    <property type="term" value="F:RNA binding"/>
    <property type="evidence" value="ECO:0007669"/>
    <property type="project" value="UniProtKB-UniRule"/>
</dbReference>
<comment type="catalytic activity">
    <reaction evidence="12">
        <text>ribonucleotidyl-uridine-RNA = a 5'-end dephospho-uridine-RNA + a 3'-end 2',3'-cyclophospho-ribonucleotide-RNA</text>
        <dbReference type="Rhea" id="RHEA:67792"/>
        <dbReference type="Rhea" id="RHEA-COMP:10464"/>
        <dbReference type="Rhea" id="RHEA-COMP:17354"/>
        <dbReference type="Rhea" id="RHEA-COMP:17356"/>
        <dbReference type="ChEBI" id="CHEBI:83064"/>
        <dbReference type="ChEBI" id="CHEBI:173117"/>
        <dbReference type="ChEBI" id="CHEBI:173224"/>
    </reaction>
</comment>
<name>A0A9Q1BV54_HOLLE</name>
<comment type="subunit">
    <text evidence="3 12">Monomer.</text>
</comment>
<evidence type="ECO:0000256" key="4">
    <source>
        <dbReference type="ARBA" id="ARBA00022722"/>
    </source>
</evidence>
<dbReference type="CDD" id="cd21159">
    <property type="entry name" value="XendoU"/>
    <property type="match status" value="1"/>
</dbReference>
<keyword evidence="10 12" id="KW-0464">Manganese</keyword>
<keyword evidence="6 12" id="KW-0255">Endonuclease</keyword>
<dbReference type="AlphaFoldDB" id="A0A9Q1BV54"/>
<evidence type="ECO:0000256" key="7">
    <source>
        <dbReference type="ARBA" id="ARBA00022801"/>
    </source>
</evidence>
<dbReference type="SUPFAM" id="SSF142877">
    <property type="entry name" value="EndoU-like"/>
    <property type="match status" value="1"/>
</dbReference>
<evidence type="ECO:0000256" key="6">
    <source>
        <dbReference type="ARBA" id="ARBA00022759"/>
    </source>
</evidence>
<evidence type="ECO:0000256" key="10">
    <source>
        <dbReference type="ARBA" id="ARBA00023211"/>
    </source>
</evidence>
<evidence type="ECO:0000256" key="3">
    <source>
        <dbReference type="ARBA" id="ARBA00011245"/>
    </source>
</evidence>
<dbReference type="InterPro" id="IPR018998">
    <property type="entry name" value="EndoU_C"/>
</dbReference>
<evidence type="ECO:0000256" key="5">
    <source>
        <dbReference type="ARBA" id="ARBA00022723"/>
    </source>
</evidence>
<evidence type="ECO:0000259" key="13">
    <source>
        <dbReference type="PROSITE" id="PS50958"/>
    </source>
</evidence>
<accession>A0A9Q1BV54</accession>